<name>A0A0M0JUA4_9EUKA</name>
<organism evidence="1 2">
    <name type="scientific">Chrysochromulina tobinii</name>
    <dbReference type="NCBI Taxonomy" id="1460289"/>
    <lineage>
        <taxon>Eukaryota</taxon>
        <taxon>Haptista</taxon>
        <taxon>Haptophyta</taxon>
        <taxon>Prymnesiophyceae</taxon>
        <taxon>Prymnesiales</taxon>
        <taxon>Chrysochromulinaceae</taxon>
        <taxon>Chrysochromulina</taxon>
    </lineage>
</organism>
<protein>
    <submittedName>
        <fullName evidence="1">Uncharacterized protein</fullName>
    </submittedName>
</protein>
<sequence>MAYTFKDDGSSLTYYREYNKEVGTGDKTLVGNWVEERALREELKGPSSTGRYKHWVNTSKDPLEKQKTFTKFTTRPDIGDTYQRVFTHSEYTPPSEYLTSNQVPPPGYAVYVKKGQGARTALLEQRARELSTAVAHADPVLPPQYQTTNRQDFVPKDLPPGETLGRRVMMTQNMVDIKGAGDGLWRKEAHLIPSGLVMESTGAMPGFAMTMHGYKPQYGFGKDASFSTPIELYLKGEEKD</sequence>
<accession>A0A0M0JUA4</accession>
<dbReference type="AlphaFoldDB" id="A0A0M0JUA4"/>
<reference evidence="2" key="1">
    <citation type="journal article" date="2015" name="PLoS Genet.">
        <title>Genome Sequence and Transcriptome Analyses of Chrysochromulina tobin: Metabolic Tools for Enhanced Algal Fitness in the Prominent Order Prymnesiales (Haptophyceae).</title>
        <authorList>
            <person name="Hovde B.T."/>
            <person name="Deodato C.R."/>
            <person name="Hunsperger H.M."/>
            <person name="Ryken S.A."/>
            <person name="Yost W."/>
            <person name="Jha R.K."/>
            <person name="Patterson J."/>
            <person name="Monnat R.J. Jr."/>
            <person name="Barlow S.B."/>
            <person name="Starkenburg S.R."/>
            <person name="Cattolico R.A."/>
        </authorList>
    </citation>
    <scope>NUCLEOTIDE SEQUENCE</scope>
    <source>
        <strain evidence="2">CCMP291</strain>
    </source>
</reference>
<dbReference type="OrthoDB" id="61280at2759"/>
<proteinExistence type="predicted"/>
<keyword evidence="2" id="KW-1185">Reference proteome</keyword>
<evidence type="ECO:0000313" key="2">
    <source>
        <dbReference type="Proteomes" id="UP000037460"/>
    </source>
</evidence>
<evidence type="ECO:0000313" key="1">
    <source>
        <dbReference type="EMBL" id="KOO30090.1"/>
    </source>
</evidence>
<dbReference type="EMBL" id="JWZX01002296">
    <property type="protein sequence ID" value="KOO30090.1"/>
    <property type="molecule type" value="Genomic_DNA"/>
</dbReference>
<comment type="caution">
    <text evidence="1">The sequence shown here is derived from an EMBL/GenBank/DDBJ whole genome shotgun (WGS) entry which is preliminary data.</text>
</comment>
<gene>
    <name evidence="1" type="ORF">Ctob_004218</name>
</gene>
<dbReference type="Proteomes" id="UP000037460">
    <property type="component" value="Unassembled WGS sequence"/>
</dbReference>